<feature type="compositionally biased region" description="Basic and acidic residues" evidence="1">
    <location>
        <begin position="385"/>
        <end position="394"/>
    </location>
</feature>
<dbReference type="InterPro" id="IPR001584">
    <property type="entry name" value="Integrase_cat-core"/>
</dbReference>
<dbReference type="GeneID" id="113520884"/>
<evidence type="ECO:0000259" key="2">
    <source>
        <dbReference type="PROSITE" id="PS50994"/>
    </source>
</evidence>
<dbReference type="InterPro" id="IPR057670">
    <property type="entry name" value="SH3_retrovirus"/>
</dbReference>
<dbReference type="Pfam" id="PF25597">
    <property type="entry name" value="SH3_retrovirus"/>
    <property type="match status" value="1"/>
</dbReference>
<evidence type="ECO:0000313" key="4">
    <source>
        <dbReference type="RefSeq" id="XP_052748161.1"/>
    </source>
</evidence>
<gene>
    <name evidence="4" type="primary">LOC113520884</name>
</gene>
<dbReference type="InterPro" id="IPR017850">
    <property type="entry name" value="Alkaline_phosphatase_core_sf"/>
</dbReference>
<sequence>MEKHFEKLAFKLEGTNNWTTWKFQLRVLLQALELYDVVEKDALTKMASEDFIKKDRKAQSLIVLNIHEKIMVHIINAKSASEMWAKLSTIYEKKSSTSLHIEQQKFFHLQCDCWIRKNKENQRSKKVQHTSNDISNAFVANISDSSQWIVDTGAKKETGNKIKIVRTDNGKEFINNNVKKLFEDRAIRHQTSVVYTAEQNGKIERDNRTVVECARTMLLSAKLNKNLWAEAVNTAVFILNRTGKTNIPEKSPFDIWFNKKYDISHLKLFGSKVHIHVPDVRRQKWDSKSLEGVFVGYGESGITETKGYRIYIPTNNTIEVKRDVIFIKSTDEKQTDTLLPESEVILDFESITDSKQGEKCQETTSSIIEQRTQEITESDVQETPQRSHTDVQTIEKQKRQIKKPLWWNDYETSFLCVIEEPKSYEEAVSSSYSEKWQDAMNKELQVLNENNTWTEVPVPIGKNVIDCKWVYRVKCDMDGNPTDFKARMRQSRRMIELSNRIRCLILLSMLFSILFTILSVQNYKYIEEIRLQLQIQEDENNAHNFTIKTEGCSIPAMNPFDVGIKEFVHFPKSLKECDKRNETLLKRNRTHIWINKDEIVLNDELKNNIDSLICCYKSFFMPESIVNIKLPFVDDRVKYESCINFSDAIEVKNEFVRVTCNVGEICVHDEFFIFALKKDYHEHNGVKEISRNKTAYNVLFIGLDAVSRLNFHRTMPKTLAYLQNKGAVSLDGFNKVGDNTFPNMIPMLLGISSKELQKTCLPHRKAAFDNCPFIWEWFKQAGYYTAFGEDGSRLRAFNYDGAGFIDAPTDYYLHTFMKEAEKNSGNNKDIFSYLCMHDKYFYKVLLDYVADLTFTLSDKKLFGFFWEFSMTHDYLNYPMIMDDDYASVFTVLERSKYLDDTVVFLVSDHGMRWGGIRLTKQGRLEERLPFAFILLPRSFRDNYSDAYDNLKLNGQRLTTPFDIHATMLDLIDMENIRDEKIFTRKQESYGDKRSISLFLPVPSNRTCESAEINEHWCTCNEERSISKDDPYVIVASTYLIEHFNEILSDYPQCARLRIGEIIEALEIVVKPSNNEIDLRVITVVLRSKPGDGIFEGTLRHVNGAWSISGTVSRLNLYGDQGRCMPDLRLRLYCYCDFL</sequence>
<dbReference type="InterPro" id="IPR036397">
    <property type="entry name" value="RNaseH_sf"/>
</dbReference>
<reference evidence="4" key="1">
    <citation type="submission" date="2025-08" db="UniProtKB">
        <authorList>
            <consortium name="RefSeq"/>
        </authorList>
    </citation>
    <scope>IDENTIFICATION</scope>
    <source>
        <tissue evidence="4">Whole larvae</tissue>
    </source>
</reference>
<dbReference type="Pfam" id="PF14223">
    <property type="entry name" value="Retrotran_gag_2"/>
    <property type="match status" value="1"/>
</dbReference>
<name>A0ABM3M9P3_GALME</name>
<dbReference type="CDD" id="cd16021">
    <property type="entry name" value="ALP_like"/>
    <property type="match status" value="1"/>
</dbReference>
<dbReference type="InterPro" id="IPR012337">
    <property type="entry name" value="RNaseH-like_sf"/>
</dbReference>
<evidence type="ECO:0000313" key="3">
    <source>
        <dbReference type="Proteomes" id="UP001652740"/>
    </source>
</evidence>
<organism evidence="3 4">
    <name type="scientific">Galleria mellonella</name>
    <name type="common">Greater wax moth</name>
    <dbReference type="NCBI Taxonomy" id="7137"/>
    <lineage>
        <taxon>Eukaryota</taxon>
        <taxon>Metazoa</taxon>
        <taxon>Ecdysozoa</taxon>
        <taxon>Arthropoda</taxon>
        <taxon>Hexapoda</taxon>
        <taxon>Insecta</taxon>
        <taxon>Pterygota</taxon>
        <taxon>Neoptera</taxon>
        <taxon>Endopterygota</taxon>
        <taxon>Lepidoptera</taxon>
        <taxon>Glossata</taxon>
        <taxon>Ditrysia</taxon>
        <taxon>Pyraloidea</taxon>
        <taxon>Pyralidae</taxon>
        <taxon>Galleriinae</taxon>
        <taxon>Galleria</taxon>
    </lineage>
</organism>
<dbReference type="PROSITE" id="PS50994">
    <property type="entry name" value="INTEGRASE"/>
    <property type="match status" value="1"/>
</dbReference>
<dbReference type="RefSeq" id="XP_052748161.1">
    <property type="nucleotide sequence ID" value="XM_052892201.1"/>
</dbReference>
<dbReference type="PANTHER" id="PTHR10974">
    <property type="entry name" value="FI08016P-RELATED"/>
    <property type="match status" value="1"/>
</dbReference>
<dbReference type="Gene3D" id="3.30.420.10">
    <property type="entry name" value="Ribonuclease H-like superfamily/Ribonuclease H"/>
    <property type="match status" value="1"/>
</dbReference>
<dbReference type="Gene3D" id="3.40.720.10">
    <property type="entry name" value="Alkaline Phosphatase, subunit A"/>
    <property type="match status" value="1"/>
</dbReference>
<proteinExistence type="predicted"/>
<protein>
    <submittedName>
        <fullName evidence="4">Uncharacterized protein LOC113520884</fullName>
    </submittedName>
</protein>
<dbReference type="SUPFAM" id="SSF53649">
    <property type="entry name" value="Alkaline phosphatase-like"/>
    <property type="match status" value="1"/>
</dbReference>
<dbReference type="PANTHER" id="PTHR10974:SF1">
    <property type="entry name" value="FI08016P-RELATED"/>
    <property type="match status" value="1"/>
</dbReference>
<dbReference type="InterPro" id="IPR004245">
    <property type="entry name" value="DUF229"/>
</dbReference>
<dbReference type="SUPFAM" id="SSF53098">
    <property type="entry name" value="Ribonuclease H-like"/>
    <property type="match status" value="1"/>
</dbReference>
<keyword evidence="3" id="KW-1185">Reference proteome</keyword>
<feature type="domain" description="Integrase catalytic" evidence="2">
    <location>
        <begin position="163"/>
        <end position="260"/>
    </location>
</feature>
<feature type="region of interest" description="Disordered" evidence="1">
    <location>
        <begin position="372"/>
        <end position="394"/>
    </location>
</feature>
<accession>A0ABM3M9P3</accession>
<dbReference type="Pfam" id="PF02995">
    <property type="entry name" value="DUF229"/>
    <property type="match status" value="1"/>
</dbReference>
<dbReference type="Proteomes" id="UP001652740">
    <property type="component" value="Unplaced"/>
</dbReference>
<evidence type="ECO:0000256" key="1">
    <source>
        <dbReference type="SAM" id="MobiDB-lite"/>
    </source>
</evidence>